<dbReference type="PANTHER" id="PTHR48086:SF3">
    <property type="entry name" value="SODIUM_PROLINE SYMPORTER"/>
    <property type="match status" value="1"/>
</dbReference>
<evidence type="ECO:0000313" key="16">
    <source>
        <dbReference type="Proteomes" id="UP000092741"/>
    </source>
</evidence>
<evidence type="ECO:0000256" key="14">
    <source>
        <dbReference type="RuleBase" id="RU366012"/>
    </source>
</evidence>
<feature type="transmembrane region" description="Helical" evidence="14">
    <location>
        <begin position="395"/>
        <end position="415"/>
    </location>
</feature>
<evidence type="ECO:0000256" key="5">
    <source>
        <dbReference type="ARBA" id="ARBA00022692"/>
    </source>
</evidence>
<keyword evidence="10 14" id="KW-0472">Membrane</keyword>
<comment type="function">
    <text evidence="14">Catalyzes the sodium-dependent uptake of extracellular L-proline.</text>
</comment>
<evidence type="ECO:0000256" key="9">
    <source>
        <dbReference type="ARBA" id="ARBA00023065"/>
    </source>
</evidence>
<gene>
    <name evidence="15" type="ORF">BA890_19680</name>
</gene>
<dbReference type="GO" id="GO:0015824">
    <property type="term" value="P:proline transport"/>
    <property type="evidence" value="ECO:0007669"/>
    <property type="project" value="UniProtKB-UniRule"/>
</dbReference>
<dbReference type="EMBL" id="CP016346">
    <property type="protein sequence ID" value="ANQ14955.1"/>
    <property type="molecule type" value="Genomic_DNA"/>
</dbReference>
<keyword evidence="9 14" id="KW-0406">Ion transport</keyword>
<keyword evidence="4" id="KW-1003">Cell membrane</keyword>
<keyword evidence="8 14" id="KW-0915">Sodium</keyword>
<keyword evidence="7 14" id="KW-1133">Transmembrane helix</keyword>
<sequence>MGYLYTAFILYLLGMLAIGYYFYRKTNTVSDYILGSRNLPPSVAALSSGASDLSGWALMGLPGALYAGGLGSVWIIVFTLMGVYLNWKLIAPRLRLETEKLNDAQTIPEYLHNRFKDNTNVLQLTSSLVTLLFFTLYVAAGLSGGAVLFESTFGLSYESALIIGSIVIVSYTFMGGYLAVCWTDFFQGLMMALSLFITALSLFFLFSAPEQGVSYSQIMSEISLESLKPSNGWFLGLLSLSGWCIGYLGQPHVLVRFMSVRSVEDVKVSRRIAMVWSTITMMSAVVVGVLGSYYFEPKLDNAETVFIALAQAFYHPLVAGLIIAGVLAAIMSTIDSQLLVCSTTISEDLYKTYLRKNASDKEVLLVARLGVIAVALIGLALAFNKADQTLLSMVAFAWGGFGAAFGPVILLSLFWPAMTKAAAIFGMITGAAIALVWEILDGGIFDIFGVVPGFLMSTLVIVVSTLLSAKNDGKESETSLQFK</sequence>
<dbReference type="RefSeq" id="WP_020333510.1">
    <property type="nucleotide sequence ID" value="NZ_ATFJ01000008.1"/>
</dbReference>
<evidence type="ECO:0000256" key="11">
    <source>
        <dbReference type="ARBA" id="ARBA00023201"/>
    </source>
</evidence>
<keyword evidence="14" id="KW-0997">Cell inner membrane</keyword>
<comment type="subcellular location">
    <subcellularLocation>
        <location evidence="14">Cell inner membrane</location>
        <topology evidence="14">Multi-pass membrane protein</topology>
    </subcellularLocation>
    <subcellularLocation>
        <location evidence="1">Cell membrane</location>
        <topology evidence="1">Multi-pass membrane protein</topology>
    </subcellularLocation>
</comment>
<feature type="transmembrane region" description="Helical" evidence="14">
    <location>
        <begin position="446"/>
        <end position="467"/>
    </location>
</feature>
<keyword evidence="11 14" id="KW-0739">Sodium transport</keyword>
<comment type="catalytic activity">
    <reaction evidence="12">
        <text>L-proline(in) + Na(+)(in) = L-proline(out) + Na(+)(out)</text>
        <dbReference type="Rhea" id="RHEA:28967"/>
        <dbReference type="ChEBI" id="CHEBI:29101"/>
        <dbReference type="ChEBI" id="CHEBI:60039"/>
    </reaction>
</comment>
<feature type="transmembrane region" description="Helical" evidence="14">
    <location>
        <begin position="275"/>
        <end position="295"/>
    </location>
</feature>
<dbReference type="InterPro" id="IPR011851">
    <property type="entry name" value="Na/Pro_symporter"/>
</dbReference>
<feature type="transmembrane region" description="Helical" evidence="14">
    <location>
        <begin position="233"/>
        <end position="255"/>
    </location>
</feature>
<dbReference type="GO" id="GO:0005886">
    <property type="term" value="C:plasma membrane"/>
    <property type="evidence" value="ECO:0007669"/>
    <property type="project" value="UniProtKB-SubCell"/>
</dbReference>
<feature type="transmembrane region" description="Helical" evidence="14">
    <location>
        <begin position="121"/>
        <end position="140"/>
    </location>
</feature>
<dbReference type="GO" id="GO:0005298">
    <property type="term" value="F:proline:sodium symporter activity"/>
    <property type="evidence" value="ECO:0007669"/>
    <property type="project" value="UniProtKB-UniRule"/>
</dbReference>
<dbReference type="InterPro" id="IPR050277">
    <property type="entry name" value="Sodium:Solute_Symporter"/>
</dbReference>
<evidence type="ECO:0000256" key="2">
    <source>
        <dbReference type="ARBA" id="ARBA00006434"/>
    </source>
</evidence>
<feature type="transmembrane region" description="Helical" evidence="14">
    <location>
        <begin position="422"/>
        <end position="440"/>
    </location>
</feature>
<feature type="transmembrane region" description="Helical" evidence="14">
    <location>
        <begin position="307"/>
        <end position="330"/>
    </location>
</feature>
<dbReference type="Gene3D" id="1.20.1730.10">
    <property type="entry name" value="Sodium/glucose cotransporter"/>
    <property type="match status" value="1"/>
</dbReference>
<evidence type="ECO:0000256" key="13">
    <source>
        <dbReference type="RuleBase" id="RU362091"/>
    </source>
</evidence>
<dbReference type="CDD" id="cd11475">
    <property type="entry name" value="SLC5sbd_PutP"/>
    <property type="match status" value="1"/>
</dbReference>
<dbReference type="InterPro" id="IPR001734">
    <property type="entry name" value="Na/solute_symporter"/>
</dbReference>
<feature type="transmembrane region" description="Helical" evidence="14">
    <location>
        <begin position="65"/>
        <end position="87"/>
    </location>
</feature>
<feature type="transmembrane region" description="Helical" evidence="14">
    <location>
        <begin position="189"/>
        <end position="208"/>
    </location>
</feature>
<evidence type="ECO:0000256" key="1">
    <source>
        <dbReference type="ARBA" id="ARBA00004651"/>
    </source>
</evidence>
<evidence type="ECO:0000256" key="10">
    <source>
        <dbReference type="ARBA" id="ARBA00023136"/>
    </source>
</evidence>
<dbReference type="PROSITE" id="PS50283">
    <property type="entry name" value="NA_SOLUT_SYMP_3"/>
    <property type="match status" value="1"/>
</dbReference>
<protein>
    <recommendedName>
        <fullName evidence="14">Sodium/proline symporter</fullName>
    </recommendedName>
    <alternativeName>
        <fullName evidence="14">Proline permease</fullName>
    </alternativeName>
</protein>
<dbReference type="GO" id="GO:0015193">
    <property type="term" value="F:L-proline transmembrane transporter activity"/>
    <property type="evidence" value="ECO:0007669"/>
    <property type="project" value="TreeGrafter"/>
</dbReference>
<dbReference type="InterPro" id="IPR038377">
    <property type="entry name" value="Na/Glc_symporter_sf"/>
</dbReference>
<dbReference type="KEGG" id="vna:PN96_15830"/>
<dbReference type="GO" id="GO:0031402">
    <property type="term" value="F:sodium ion binding"/>
    <property type="evidence" value="ECO:0007669"/>
    <property type="project" value="UniProtKB-UniRule"/>
</dbReference>
<feature type="transmembrane region" description="Helical" evidence="14">
    <location>
        <begin position="363"/>
        <end position="383"/>
    </location>
</feature>
<evidence type="ECO:0000256" key="7">
    <source>
        <dbReference type="ARBA" id="ARBA00022989"/>
    </source>
</evidence>
<reference evidence="15 16" key="1">
    <citation type="submission" date="2016-07" db="EMBL/GenBank/DDBJ databases">
        <title>Developing Vibrio natriegens as a novel, fast-growing host for biotechnology.</title>
        <authorList>
            <person name="Weinstock M.T."/>
            <person name="Hesek E.D."/>
            <person name="Wilson C.M."/>
            <person name="Gibson D.G."/>
        </authorList>
    </citation>
    <scope>NUCLEOTIDE SEQUENCE [LARGE SCALE GENOMIC DNA]</scope>
    <source>
        <strain evidence="15 16">ATCC 14048</strain>
    </source>
</reference>
<dbReference type="NCBIfam" id="TIGR00813">
    <property type="entry name" value="sss"/>
    <property type="match status" value="1"/>
</dbReference>
<proteinExistence type="inferred from homology"/>
<dbReference type="GeneID" id="70914299"/>
<keyword evidence="5 14" id="KW-0812">Transmembrane</keyword>
<evidence type="ECO:0000256" key="4">
    <source>
        <dbReference type="ARBA" id="ARBA00022475"/>
    </source>
</evidence>
<dbReference type="NCBIfam" id="TIGR02121">
    <property type="entry name" value="Na_Pro_sym"/>
    <property type="match status" value="1"/>
</dbReference>
<keyword evidence="6 14" id="KW-0769">Symport</keyword>
<name>A0AAN0Y6L9_VIBNA</name>
<evidence type="ECO:0000256" key="8">
    <source>
        <dbReference type="ARBA" id="ARBA00023053"/>
    </source>
</evidence>
<feature type="transmembrane region" description="Helical" evidence="14">
    <location>
        <begin position="6"/>
        <end position="23"/>
    </location>
</feature>
<dbReference type="AlphaFoldDB" id="A0AAN0Y6L9"/>
<evidence type="ECO:0000313" key="15">
    <source>
        <dbReference type="EMBL" id="ANQ14955.1"/>
    </source>
</evidence>
<evidence type="ECO:0000256" key="6">
    <source>
        <dbReference type="ARBA" id="ARBA00022847"/>
    </source>
</evidence>
<comment type="similarity">
    <text evidence="2 13">Belongs to the sodium:solute symporter (SSF) (TC 2.A.21) family.</text>
</comment>
<keyword evidence="16" id="KW-1185">Reference proteome</keyword>
<keyword evidence="3 14" id="KW-0813">Transport</keyword>
<evidence type="ECO:0000256" key="3">
    <source>
        <dbReference type="ARBA" id="ARBA00022448"/>
    </source>
</evidence>
<evidence type="ECO:0000256" key="12">
    <source>
        <dbReference type="ARBA" id="ARBA00033708"/>
    </source>
</evidence>
<organism evidence="15 16">
    <name type="scientific">Vibrio natriegens NBRC 15636 = ATCC 14048 = DSM 759</name>
    <dbReference type="NCBI Taxonomy" id="1219067"/>
    <lineage>
        <taxon>Bacteria</taxon>
        <taxon>Pseudomonadati</taxon>
        <taxon>Pseudomonadota</taxon>
        <taxon>Gammaproteobacteria</taxon>
        <taxon>Vibrionales</taxon>
        <taxon>Vibrionaceae</taxon>
        <taxon>Vibrio</taxon>
    </lineage>
</organism>
<dbReference type="PANTHER" id="PTHR48086">
    <property type="entry name" value="SODIUM/PROLINE SYMPORTER-RELATED"/>
    <property type="match status" value="1"/>
</dbReference>
<dbReference type="Proteomes" id="UP000092741">
    <property type="component" value="Chromosome 2"/>
</dbReference>
<accession>A0AAN0Y6L9</accession>
<keyword evidence="14" id="KW-0029">Amino-acid transport</keyword>
<dbReference type="Pfam" id="PF00474">
    <property type="entry name" value="SSF"/>
    <property type="match status" value="1"/>
</dbReference>
<feature type="transmembrane region" description="Helical" evidence="14">
    <location>
        <begin position="160"/>
        <end position="182"/>
    </location>
</feature>